<gene>
    <name evidence="2" type="ORF">METZ01_LOCUS350390</name>
</gene>
<name>A0A382RIS7_9ZZZZ</name>
<sequence>MNGEDYPEVVHILVLDNPFPEIAKFFFSNESGSADLAIRIRMRQSSEVIAIAEMADGTVGEDRFFVDVTIGACS</sequence>
<dbReference type="InterPro" id="IPR038162">
    <property type="entry name" value="SoxY_sf"/>
</dbReference>
<evidence type="ECO:0000313" key="2">
    <source>
        <dbReference type="EMBL" id="SVC97536.1"/>
    </source>
</evidence>
<organism evidence="2">
    <name type="scientific">marine metagenome</name>
    <dbReference type="NCBI Taxonomy" id="408172"/>
    <lineage>
        <taxon>unclassified sequences</taxon>
        <taxon>metagenomes</taxon>
        <taxon>ecological metagenomes</taxon>
    </lineage>
</organism>
<protein>
    <recommendedName>
        <fullName evidence="1">Ig-like SoxY domain-containing protein</fullName>
    </recommendedName>
</protein>
<dbReference type="AlphaFoldDB" id="A0A382RIS7"/>
<feature type="domain" description="Ig-like SoxY" evidence="1">
    <location>
        <begin position="6"/>
        <end position="73"/>
    </location>
</feature>
<evidence type="ECO:0000259" key="1">
    <source>
        <dbReference type="Pfam" id="PF13501"/>
    </source>
</evidence>
<dbReference type="Pfam" id="PF13501">
    <property type="entry name" value="SoxY"/>
    <property type="match status" value="1"/>
</dbReference>
<dbReference type="EMBL" id="UINC01121998">
    <property type="protein sequence ID" value="SVC97536.1"/>
    <property type="molecule type" value="Genomic_DNA"/>
</dbReference>
<dbReference type="InterPro" id="IPR032711">
    <property type="entry name" value="SoxY"/>
</dbReference>
<accession>A0A382RIS7</accession>
<reference evidence="2" key="1">
    <citation type="submission" date="2018-05" db="EMBL/GenBank/DDBJ databases">
        <authorList>
            <person name="Lanie J.A."/>
            <person name="Ng W.-L."/>
            <person name="Kazmierczak K.M."/>
            <person name="Andrzejewski T.M."/>
            <person name="Davidsen T.M."/>
            <person name="Wayne K.J."/>
            <person name="Tettelin H."/>
            <person name="Glass J.I."/>
            <person name="Rusch D."/>
            <person name="Podicherti R."/>
            <person name="Tsui H.-C.T."/>
            <person name="Winkler M.E."/>
        </authorList>
    </citation>
    <scope>NUCLEOTIDE SEQUENCE</scope>
</reference>
<dbReference type="Gene3D" id="2.60.40.2470">
    <property type="entry name" value="SoxY domain"/>
    <property type="match status" value="1"/>
</dbReference>
<proteinExistence type="predicted"/>